<name>A0ABU9PU10_9BURK</name>
<dbReference type="RefSeq" id="WP_342829055.1">
    <property type="nucleotide sequence ID" value="NZ_JBANDC010000005.1"/>
</dbReference>
<evidence type="ECO:0000313" key="2">
    <source>
        <dbReference type="Proteomes" id="UP001495910"/>
    </source>
</evidence>
<keyword evidence="2" id="KW-1185">Reference proteome</keyword>
<organism evidence="1 2">
    <name type="scientific">Collimonas rhizosphaerae</name>
    <dbReference type="NCBI Taxonomy" id="3126357"/>
    <lineage>
        <taxon>Bacteria</taxon>
        <taxon>Pseudomonadati</taxon>
        <taxon>Pseudomonadota</taxon>
        <taxon>Betaproteobacteria</taxon>
        <taxon>Burkholderiales</taxon>
        <taxon>Oxalobacteraceae</taxon>
        <taxon>Collimonas</taxon>
    </lineage>
</organism>
<dbReference type="Proteomes" id="UP001495910">
    <property type="component" value="Unassembled WGS sequence"/>
</dbReference>
<proteinExistence type="predicted"/>
<sequence length="174" mass="19533">MIYTNVVTSYDNPVSLTGRLVRAFVAEYSFVALLLDTDEVVNFATDEVVVGKWFEVFPIRLYELPPDYKVAWNEFDEPIEVIGSMQVWREEWRESVVNDGQFMGAGPNFVQFSAALGGSPKTVESVVKVHAGVKLLGHDGRCLVVCSSHNTPFKIDLATDEQDVEQIMKNHTCQ</sequence>
<reference evidence="1 2" key="1">
    <citation type="submission" date="2024-02" db="EMBL/GenBank/DDBJ databases">
        <title>Draft genome sequence of Collimonas sp. strain H4R21, an effective mineral-weathering bacterial strain isolated from the beech rhizosphere.</title>
        <authorList>
            <person name="Morin E."/>
            <person name="Uroz S."/>
            <person name="Leveau J.H.J."/>
            <person name="Kumar R."/>
            <person name="Rey M.W."/>
            <person name="Pham J."/>
        </authorList>
    </citation>
    <scope>NUCLEOTIDE SEQUENCE [LARGE SCALE GENOMIC DNA]</scope>
    <source>
        <strain evidence="1 2">H4R21</strain>
    </source>
</reference>
<protein>
    <submittedName>
        <fullName evidence="1">Uncharacterized protein</fullName>
    </submittedName>
</protein>
<gene>
    <name evidence="1" type="ORF">V8G57_08935</name>
</gene>
<accession>A0ABU9PU10</accession>
<dbReference type="EMBL" id="JBANDC010000005">
    <property type="protein sequence ID" value="MEM4987508.1"/>
    <property type="molecule type" value="Genomic_DNA"/>
</dbReference>
<comment type="caution">
    <text evidence="1">The sequence shown here is derived from an EMBL/GenBank/DDBJ whole genome shotgun (WGS) entry which is preliminary data.</text>
</comment>
<evidence type="ECO:0000313" key="1">
    <source>
        <dbReference type="EMBL" id="MEM4987508.1"/>
    </source>
</evidence>